<dbReference type="InterPro" id="IPR000184">
    <property type="entry name" value="Bac_surfAg_D15"/>
</dbReference>
<protein>
    <submittedName>
        <fullName evidence="7">Autotransporter secretion outer membrane protein TamA</fullName>
    </submittedName>
</protein>
<dbReference type="Proteomes" id="UP000186221">
    <property type="component" value="Unassembled WGS sequence"/>
</dbReference>
<feature type="domain" description="Bacterial surface antigen (D15)" evidence="5">
    <location>
        <begin position="299"/>
        <end position="596"/>
    </location>
</feature>
<evidence type="ECO:0000256" key="4">
    <source>
        <dbReference type="SAM" id="SignalP"/>
    </source>
</evidence>
<evidence type="ECO:0000256" key="3">
    <source>
        <dbReference type="ARBA" id="ARBA00023136"/>
    </source>
</evidence>
<evidence type="ECO:0000313" key="7">
    <source>
        <dbReference type="EMBL" id="SIS73459.1"/>
    </source>
</evidence>
<dbReference type="PANTHER" id="PTHR12815:SF42">
    <property type="entry name" value="BACTERIAL SURFACE ANTIGEN (D15) DOMAIN-CONTAINING PROTEIN"/>
    <property type="match status" value="1"/>
</dbReference>
<keyword evidence="8" id="KW-1185">Reference proteome</keyword>
<evidence type="ECO:0000259" key="5">
    <source>
        <dbReference type="Pfam" id="PF01103"/>
    </source>
</evidence>
<proteinExistence type="predicted"/>
<keyword evidence="2" id="KW-0812">Transmembrane</keyword>
<dbReference type="Pfam" id="PF01103">
    <property type="entry name" value="Omp85"/>
    <property type="match status" value="1"/>
</dbReference>
<dbReference type="PANTHER" id="PTHR12815">
    <property type="entry name" value="SORTING AND ASSEMBLY MACHINERY SAMM50 PROTEIN FAMILY MEMBER"/>
    <property type="match status" value="1"/>
</dbReference>
<accession>A0A1N7LI34</accession>
<dbReference type="Gene3D" id="3.10.20.310">
    <property type="entry name" value="membrane protein fhac"/>
    <property type="match status" value="1"/>
</dbReference>
<dbReference type="GO" id="GO:0019867">
    <property type="term" value="C:outer membrane"/>
    <property type="evidence" value="ECO:0007669"/>
    <property type="project" value="InterPro"/>
</dbReference>
<feature type="domain" description="POTRA" evidence="6">
    <location>
        <begin position="199"/>
        <end position="253"/>
    </location>
</feature>
<evidence type="ECO:0000313" key="8">
    <source>
        <dbReference type="Proteomes" id="UP000186221"/>
    </source>
</evidence>
<dbReference type="Gene3D" id="2.40.160.50">
    <property type="entry name" value="membrane protein fhac: a member of the omp85/tpsb transporter family"/>
    <property type="match status" value="1"/>
</dbReference>
<dbReference type="AlphaFoldDB" id="A0A1N7LI34"/>
<organism evidence="7 8">
    <name type="scientific">Rhodobacter aestuarii</name>
    <dbReference type="NCBI Taxonomy" id="453582"/>
    <lineage>
        <taxon>Bacteria</taxon>
        <taxon>Pseudomonadati</taxon>
        <taxon>Pseudomonadota</taxon>
        <taxon>Alphaproteobacteria</taxon>
        <taxon>Rhodobacterales</taxon>
        <taxon>Rhodobacter group</taxon>
        <taxon>Rhodobacter</taxon>
    </lineage>
</organism>
<keyword evidence="2" id="KW-1134">Transmembrane beta strand</keyword>
<dbReference type="InterPro" id="IPR039910">
    <property type="entry name" value="D15-like"/>
</dbReference>
<evidence type="ECO:0000256" key="1">
    <source>
        <dbReference type="ARBA" id="ARBA00004370"/>
    </source>
</evidence>
<comment type="subcellular location">
    <subcellularLocation>
        <location evidence="1">Membrane</location>
    </subcellularLocation>
</comment>
<feature type="chain" id="PRO_5013111558" evidence="4">
    <location>
        <begin position="23"/>
        <end position="596"/>
    </location>
</feature>
<evidence type="ECO:0000256" key="2">
    <source>
        <dbReference type="ARBA" id="ARBA00022452"/>
    </source>
</evidence>
<evidence type="ECO:0000259" key="6">
    <source>
        <dbReference type="Pfam" id="PF07244"/>
    </source>
</evidence>
<keyword evidence="3" id="KW-0472">Membrane</keyword>
<dbReference type="RefSeq" id="WP_245826473.1">
    <property type="nucleotide sequence ID" value="NZ_FTOG01000004.1"/>
</dbReference>
<gene>
    <name evidence="7" type="ORF">SAMN05421580_10489</name>
</gene>
<sequence length="596" mass="62842">MTRYRFAAALAFGMSLAAPVAAETAFQLEASGADKALTSALEAASLTRSAATSSESNAQDVFASARADYARLVGALYDAGYYGGRVSIRIDGREAAQIAPMDAPAQISAVTIHVEPGPVFRFSKAAIAPVTEKTELPEGYRVPEVASSSVIVDAAQAGVSGWRDFGHAKARVSDQSIVADHRANTIAADITLAPGPLTTFGQMQAQGQKRLRAKRLYAIAGFPSGKRFSPEELETVRNRLRRTGIFSSVTLTEADTLRDGNLLDADLTVVEAKPRRIGVGAELSSTDGATLSGYWLHRNLFGGGERLRFDAKVSGIGGSTGGADYSLAARIDRPATFTPDTAAYLTTELSKSDEEDYTQRGFGLGFGLSHIFNPRLTGEAGIGYEWSQITDATGRTIYRAVTLPLALTWDNRDNSSDATKGYYGRLDLMPFYGLSNTGSGARLAGDFRAYRAFGERVVLAGRAQLGGVFGSDLAETPRDYLFYSGGGGTVRGQPYQSLGVSVLDGGTLKTGGDRFLGFSGEVRVGVTKSIGVVAFYDAGFVGAGGFSDTEGDWQSGAGLGLRYKTPIGPIRLDVAAPVSGDTGDGPQIYLGIGQTF</sequence>
<dbReference type="Pfam" id="PF07244">
    <property type="entry name" value="POTRA"/>
    <property type="match status" value="1"/>
</dbReference>
<reference evidence="8" key="1">
    <citation type="submission" date="2017-01" db="EMBL/GenBank/DDBJ databases">
        <authorList>
            <person name="Varghese N."/>
            <person name="Submissions S."/>
        </authorList>
    </citation>
    <scope>NUCLEOTIDE SEQUENCE [LARGE SCALE GENOMIC DNA]</scope>
    <source>
        <strain evidence="8">DSM 19945</strain>
    </source>
</reference>
<dbReference type="EMBL" id="FTOG01000004">
    <property type="protein sequence ID" value="SIS73459.1"/>
    <property type="molecule type" value="Genomic_DNA"/>
</dbReference>
<name>A0A1N7LI34_9RHOB</name>
<dbReference type="STRING" id="453582.SAMN05421580_10489"/>
<dbReference type="InterPro" id="IPR010827">
    <property type="entry name" value="BamA/TamA_POTRA"/>
</dbReference>
<feature type="signal peptide" evidence="4">
    <location>
        <begin position="1"/>
        <end position="22"/>
    </location>
</feature>
<keyword evidence="4" id="KW-0732">Signal</keyword>